<dbReference type="InterPro" id="IPR018535">
    <property type="entry name" value="DUF1996"/>
</dbReference>
<keyword evidence="2" id="KW-0732">Signal</keyword>
<proteinExistence type="predicted"/>
<dbReference type="InParanoid" id="W3WY86"/>
<feature type="signal peptide" evidence="2">
    <location>
        <begin position="1"/>
        <end position="18"/>
    </location>
</feature>
<dbReference type="PANTHER" id="PTHR43662">
    <property type="match status" value="1"/>
</dbReference>
<keyword evidence="5" id="KW-1185">Reference proteome</keyword>
<dbReference type="RefSeq" id="XP_007836941.1">
    <property type="nucleotide sequence ID" value="XM_007838750.1"/>
</dbReference>
<dbReference type="eggNOG" id="KOG4157">
    <property type="taxonomic scope" value="Eukaryota"/>
</dbReference>
<name>W3WY86_PESFW</name>
<dbReference type="AlphaFoldDB" id="W3WY86"/>
<gene>
    <name evidence="4" type="ORF">PFICI_10169</name>
</gene>
<accession>W3WY86</accession>
<evidence type="ECO:0000313" key="5">
    <source>
        <dbReference type="Proteomes" id="UP000030651"/>
    </source>
</evidence>
<evidence type="ECO:0000313" key="4">
    <source>
        <dbReference type="EMBL" id="ETS78107.1"/>
    </source>
</evidence>
<feature type="domain" description="DUF1996" evidence="3">
    <location>
        <begin position="46"/>
        <end position="304"/>
    </location>
</feature>
<dbReference type="GeneID" id="19275182"/>
<dbReference type="KEGG" id="pfy:PFICI_10169"/>
<dbReference type="OrthoDB" id="74764at2759"/>
<dbReference type="HOGENOM" id="CLU_014722_5_0_1"/>
<feature type="region of interest" description="Disordered" evidence="1">
    <location>
        <begin position="351"/>
        <end position="376"/>
    </location>
</feature>
<dbReference type="EMBL" id="KI912115">
    <property type="protein sequence ID" value="ETS78107.1"/>
    <property type="molecule type" value="Genomic_DNA"/>
</dbReference>
<dbReference type="STRING" id="1229662.W3WY86"/>
<sequence>MRLNIASFLVMYAAAVHAVQGKAQKTFAVLRFNNAPGSFSSAGRMDPIVFPGSDSSHTHGIMGGSNFDLTVTGDQLLHSNCTNAKIKNDKSNYWVSTLWFRKGGKFKKVPLYYMNVYYFFEATDDEIKAFPPGFKMVSGNASTRLPPATGSIQLDPSKGTIQPVQWTCPTKNAVDHYPAGSDGSHAGIQDPSNRQSGAGFPVVNCDADNSPLRQDIHFPSCYDPSVGTEDYANNMVFPTPISPGSDKVNCPKGYIHVPHLFYEVYYDTAQFDSQWIRDGHHQPFVLSNGDNTGFSSHGDFISGWDEQTLQAIIDTCDVGDRSNGPDGNDMEDCPNIPGGLNKDDKCPIKAQYPDPGDEWVDALPGNNPISGWMPDQ</sequence>
<dbReference type="OMA" id="DSSHTHG"/>
<evidence type="ECO:0000256" key="1">
    <source>
        <dbReference type="SAM" id="MobiDB-lite"/>
    </source>
</evidence>
<evidence type="ECO:0000259" key="3">
    <source>
        <dbReference type="Pfam" id="PF09362"/>
    </source>
</evidence>
<organism evidence="4 5">
    <name type="scientific">Pestalotiopsis fici (strain W106-1 / CGMCC3.15140)</name>
    <dbReference type="NCBI Taxonomy" id="1229662"/>
    <lineage>
        <taxon>Eukaryota</taxon>
        <taxon>Fungi</taxon>
        <taxon>Dikarya</taxon>
        <taxon>Ascomycota</taxon>
        <taxon>Pezizomycotina</taxon>
        <taxon>Sordariomycetes</taxon>
        <taxon>Xylariomycetidae</taxon>
        <taxon>Amphisphaeriales</taxon>
        <taxon>Sporocadaceae</taxon>
        <taxon>Pestalotiopsis</taxon>
    </lineage>
</organism>
<evidence type="ECO:0000256" key="2">
    <source>
        <dbReference type="SAM" id="SignalP"/>
    </source>
</evidence>
<dbReference type="PANTHER" id="PTHR43662:SF11">
    <property type="entry name" value="WSC DOMAIN-CONTAINING PROTEIN"/>
    <property type="match status" value="1"/>
</dbReference>
<reference evidence="5" key="1">
    <citation type="journal article" date="2015" name="BMC Genomics">
        <title>Genomic and transcriptomic analysis of the endophytic fungus Pestalotiopsis fici reveals its lifestyle and high potential for synthesis of natural products.</title>
        <authorList>
            <person name="Wang X."/>
            <person name="Zhang X."/>
            <person name="Liu L."/>
            <person name="Xiang M."/>
            <person name="Wang W."/>
            <person name="Sun X."/>
            <person name="Che Y."/>
            <person name="Guo L."/>
            <person name="Liu G."/>
            <person name="Guo L."/>
            <person name="Wang C."/>
            <person name="Yin W.B."/>
            <person name="Stadler M."/>
            <person name="Zhang X."/>
            <person name="Liu X."/>
        </authorList>
    </citation>
    <scope>NUCLEOTIDE SEQUENCE [LARGE SCALE GENOMIC DNA]</scope>
    <source>
        <strain evidence="5">W106-1 / CGMCC3.15140</strain>
    </source>
</reference>
<feature type="chain" id="PRO_5004835200" description="DUF1996 domain-containing protein" evidence="2">
    <location>
        <begin position="19"/>
        <end position="376"/>
    </location>
</feature>
<dbReference type="Pfam" id="PF09362">
    <property type="entry name" value="DUF1996"/>
    <property type="match status" value="1"/>
</dbReference>
<dbReference type="Proteomes" id="UP000030651">
    <property type="component" value="Unassembled WGS sequence"/>
</dbReference>
<protein>
    <recommendedName>
        <fullName evidence="3">DUF1996 domain-containing protein</fullName>
    </recommendedName>
</protein>